<proteinExistence type="inferred from homology"/>
<name>A0A1N7IVY0_9GAMM</name>
<feature type="chain" id="PRO_5009942851" evidence="3">
    <location>
        <begin position="22"/>
        <end position="380"/>
    </location>
</feature>
<accession>A0A1N7IVY0</accession>
<comment type="similarity">
    <text evidence="1">Belongs to the ice-binding protein family.</text>
</comment>
<dbReference type="Pfam" id="PF11999">
    <property type="entry name" value="Ice_binding"/>
    <property type="match status" value="1"/>
</dbReference>
<dbReference type="AlphaFoldDB" id="A0A1N7IVY0"/>
<gene>
    <name evidence="4" type="ORF">SAMN05421760_101214</name>
</gene>
<evidence type="ECO:0000256" key="3">
    <source>
        <dbReference type="SAM" id="SignalP"/>
    </source>
</evidence>
<sequence>MSNKWSKIFLCSILSINSSGAAAGLLLGPDLLGYSAVAGAAISIAADAVVDNNLGAVAAVAIGARTETANIYSGNAAVAIGANATTGNTYAGMAVSLGADASAANIYAGAATTVGANASADNIYSGAAITLGAGASAEDVYAAAAITNAGVVNSSSAGNTTTTTTAINSYQETLDLAKALEQIDSAQKSLFNIKKDYDVMTNLGSYNFDAGVYEGSALTIVAGSTITLDGLFEENPLWIFNLSAAMTVGANTTFEIINAGAGAGVIWNLGGALDLGAGTSFLGTAFVTGAVTGATSSVSCGSLFATAAIGIGSVTSTNCLGSETWAGSINGLSDGIQVIDSFAINSRSAAVSVPEPSTGFLMGAILIVLASVKSNRKNKC</sequence>
<reference evidence="5" key="1">
    <citation type="submission" date="2017-01" db="EMBL/GenBank/DDBJ databases">
        <authorList>
            <person name="Varghese N."/>
            <person name="Submissions S."/>
        </authorList>
    </citation>
    <scope>NUCLEOTIDE SEQUENCE [LARGE SCALE GENOMIC DNA]</scope>
    <source>
        <strain evidence="5">DSM 22306</strain>
    </source>
</reference>
<keyword evidence="2 3" id="KW-0732">Signal</keyword>
<evidence type="ECO:0000313" key="5">
    <source>
        <dbReference type="Proteomes" id="UP000185999"/>
    </source>
</evidence>
<evidence type="ECO:0000256" key="2">
    <source>
        <dbReference type="ARBA" id="ARBA00022729"/>
    </source>
</evidence>
<evidence type="ECO:0000256" key="1">
    <source>
        <dbReference type="ARBA" id="ARBA00005445"/>
    </source>
</evidence>
<dbReference type="RefSeq" id="WP_054339842.1">
    <property type="nucleotide sequence ID" value="NZ_FTOE01000001.1"/>
</dbReference>
<dbReference type="STRING" id="619304.SAMN05421760_101214"/>
<dbReference type="InterPro" id="IPR013424">
    <property type="entry name" value="Ice-binding_C"/>
</dbReference>
<dbReference type="Proteomes" id="UP000185999">
    <property type="component" value="Unassembled WGS sequence"/>
</dbReference>
<feature type="signal peptide" evidence="3">
    <location>
        <begin position="1"/>
        <end position="21"/>
    </location>
</feature>
<dbReference type="InterPro" id="IPR021884">
    <property type="entry name" value="Ice-bd_prot"/>
</dbReference>
<dbReference type="EMBL" id="FTOE01000001">
    <property type="protein sequence ID" value="SIS41263.1"/>
    <property type="molecule type" value="Genomic_DNA"/>
</dbReference>
<organism evidence="4 5">
    <name type="scientific">Neptunomonas antarctica</name>
    <dbReference type="NCBI Taxonomy" id="619304"/>
    <lineage>
        <taxon>Bacteria</taxon>
        <taxon>Pseudomonadati</taxon>
        <taxon>Pseudomonadota</taxon>
        <taxon>Gammaproteobacteria</taxon>
        <taxon>Oceanospirillales</taxon>
        <taxon>Oceanospirillaceae</taxon>
        <taxon>Neptunomonas</taxon>
    </lineage>
</organism>
<keyword evidence="5" id="KW-1185">Reference proteome</keyword>
<evidence type="ECO:0000313" key="4">
    <source>
        <dbReference type="EMBL" id="SIS41263.1"/>
    </source>
</evidence>
<protein>
    <submittedName>
        <fullName evidence="4">PEP-CTERM protein-sorting domain-containing protein</fullName>
    </submittedName>
</protein>
<dbReference type="NCBIfam" id="TIGR02595">
    <property type="entry name" value="PEP_CTERM"/>
    <property type="match status" value="1"/>
</dbReference>